<sequence>MVGANEQDGATAISKKAGTQIPSAEIISEQDFRDFGGHILEVWRYDPILLANNGRVDDISLLLSLEDNPNERIQMGLDDIREKHELPIKHEE</sequence>
<comment type="caution">
    <text evidence="2">The sequence shown here is derived from an EMBL/GenBank/DDBJ whole genome shotgun (WGS) entry which is preliminary data.</text>
</comment>
<organism evidence="2 3">
    <name type="scientific">Blautia hominis</name>
    <dbReference type="NCBI Taxonomy" id="2025493"/>
    <lineage>
        <taxon>Bacteria</taxon>
        <taxon>Bacillati</taxon>
        <taxon>Bacillota</taxon>
        <taxon>Clostridia</taxon>
        <taxon>Lachnospirales</taxon>
        <taxon>Lachnospiraceae</taxon>
        <taxon>Blautia</taxon>
    </lineage>
</organism>
<evidence type="ECO:0000256" key="1">
    <source>
        <dbReference type="SAM" id="MobiDB-lite"/>
    </source>
</evidence>
<evidence type="ECO:0000313" key="3">
    <source>
        <dbReference type="Proteomes" id="UP001600943"/>
    </source>
</evidence>
<keyword evidence="3" id="KW-1185">Reference proteome</keyword>
<reference evidence="2 3" key="1">
    <citation type="submission" date="2024-04" db="EMBL/GenBank/DDBJ databases">
        <title>Defined microbial consortia suppress multidrug-resistant proinflammatory Enterobacteriaceae via ecological control.</title>
        <authorList>
            <person name="Furuichi M."/>
            <person name="Kawaguchi T."/>
            <person name="Pust M."/>
            <person name="Yasuma K."/>
            <person name="Plichta D."/>
            <person name="Hasegawa N."/>
            <person name="Ohya T."/>
            <person name="Bhattarai S."/>
            <person name="Sasajima S."/>
            <person name="Aoto Y."/>
            <person name="Tuganbaev T."/>
            <person name="Yaginuma M."/>
            <person name="Ueda M."/>
            <person name="Okahashi N."/>
            <person name="Amafuji K."/>
            <person name="Kiridooshi Y."/>
            <person name="Sugita K."/>
            <person name="Strazar M."/>
            <person name="Skelly A."/>
            <person name="Suda W."/>
            <person name="Hattori M."/>
            <person name="Nakamoto N."/>
            <person name="Caballero S."/>
            <person name="Norman J."/>
            <person name="Olle B."/>
            <person name="Tanoue T."/>
            <person name="Arita M."/>
            <person name="Bucci V."/>
            <person name="Atarashi K."/>
            <person name="Xavier R."/>
            <person name="Honda K."/>
        </authorList>
    </citation>
    <scope>NUCLEOTIDE SEQUENCE [LARGE SCALE GENOMIC DNA]</scope>
    <source>
        <strain evidence="3">k04-0078-D8-1</strain>
    </source>
</reference>
<dbReference type="EMBL" id="BAABYW010000001">
    <property type="protein sequence ID" value="GAA6405895.1"/>
    <property type="molecule type" value="Genomic_DNA"/>
</dbReference>
<evidence type="ECO:0000313" key="2">
    <source>
        <dbReference type="EMBL" id="GAA6405895.1"/>
    </source>
</evidence>
<name>A0ABQ0B366_9FIRM</name>
<gene>
    <name evidence="2" type="ORF">K040078D81_00120</name>
</gene>
<accession>A0ABQ0B366</accession>
<protein>
    <submittedName>
        <fullName evidence="2">Uncharacterized protein</fullName>
    </submittedName>
</protein>
<dbReference type="Proteomes" id="UP001600943">
    <property type="component" value="Unassembled WGS sequence"/>
</dbReference>
<feature type="region of interest" description="Disordered" evidence="1">
    <location>
        <begin position="1"/>
        <end position="20"/>
    </location>
</feature>
<proteinExistence type="predicted"/>